<dbReference type="EMBL" id="WIWC01000001">
    <property type="protein sequence ID" value="MQT78541.1"/>
    <property type="molecule type" value="Genomic_DNA"/>
</dbReference>
<evidence type="ECO:0000313" key="5">
    <source>
        <dbReference type="Proteomes" id="UP000443000"/>
    </source>
</evidence>
<dbReference type="EMBL" id="WIVT01000003">
    <property type="protein sequence ID" value="MQU15547.1"/>
    <property type="molecule type" value="Genomic_DNA"/>
</dbReference>
<keyword evidence="1" id="KW-0812">Transmembrane</keyword>
<dbReference type="Proteomes" id="UP000713985">
    <property type="component" value="Unassembled WGS sequence"/>
</dbReference>
<feature type="transmembrane region" description="Helical" evidence="1">
    <location>
        <begin position="6"/>
        <end position="26"/>
    </location>
</feature>
<keyword evidence="6" id="KW-1185">Reference proteome</keyword>
<dbReference type="OrthoDB" id="7032938at2"/>
<comment type="caution">
    <text evidence="3">The sequence shown here is derived from an EMBL/GenBank/DDBJ whole genome shotgun (WGS) entry which is preliminary data.</text>
</comment>
<evidence type="ECO:0000313" key="6">
    <source>
        <dbReference type="Proteomes" id="UP000713985"/>
    </source>
</evidence>
<dbReference type="RefSeq" id="WP_153385948.1">
    <property type="nucleotide sequence ID" value="NZ_CAXAOS010000002.1"/>
</dbReference>
<keyword evidence="1" id="KW-1133">Transmembrane helix</keyword>
<feature type="transmembrane region" description="Helical" evidence="1">
    <location>
        <begin position="71"/>
        <end position="90"/>
    </location>
</feature>
<protein>
    <submittedName>
        <fullName evidence="3">Uncharacterized protein</fullName>
    </submittedName>
</protein>
<evidence type="ECO:0000313" key="2">
    <source>
        <dbReference type="EMBL" id="MQT27048.1"/>
    </source>
</evidence>
<reference evidence="5 6" key="1">
    <citation type="submission" date="2019-10" db="EMBL/GenBank/DDBJ databases">
        <title>Evaluation of single-gene subtyping targets for Pseudomonas.</title>
        <authorList>
            <person name="Reichler S.J."/>
            <person name="Orsi R.H."/>
            <person name="Wiedmann M."/>
            <person name="Martin N.H."/>
            <person name="Murphy S.I."/>
        </authorList>
    </citation>
    <scope>NUCLEOTIDE SEQUENCE</scope>
    <source>
        <strain evidence="2 6">FSL R10-0802</strain>
        <strain evidence="4 5">FSL R10-1594</strain>
        <strain evidence="3">FSL R10-2339</strain>
    </source>
</reference>
<evidence type="ECO:0000256" key="1">
    <source>
        <dbReference type="SAM" id="Phobius"/>
    </source>
</evidence>
<name>A0A6A7YNK7_9PSED</name>
<organism evidence="3">
    <name type="scientific">Pseudomonas helleri</name>
    <dbReference type="NCBI Taxonomy" id="1608996"/>
    <lineage>
        <taxon>Bacteria</taxon>
        <taxon>Pseudomonadati</taxon>
        <taxon>Pseudomonadota</taxon>
        <taxon>Gammaproteobacteria</taxon>
        <taxon>Pseudomonadales</taxon>
        <taxon>Pseudomonadaceae</taxon>
        <taxon>Pseudomonas</taxon>
    </lineage>
</organism>
<sequence>MNSYLFYVVFVFFSLVCYFPSFWASFAWSGENNGALKFYGVAMLNIFFIFIHVLHAKSGYLPIIDKNTSYGAQWFSLFVAVAYVFSMPGAKKKHMWFTRR</sequence>
<dbReference type="EMBL" id="WIWP01000025">
    <property type="protein sequence ID" value="MQT27048.1"/>
    <property type="molecule type" value="Genomic_DNA"/>
</dbReference>
<gene>
    <name evidence="4" type="ORF">GHN41_03665</name>
    <name evidence="3" type="ORF">GHN86_00465</name>
    <name evidence="2" type="ORF">GHN94_14595</name>
</gene>
<accession>A0A6A7YNK7</accession>
<evidence type="ECO:0000313" key="4">
    <source>
        <dbReference type="EMBL" id="MQU15547.1"/>
    </source>
</evidence>
<dbReference type="Proteomes" id="UP000443000">
    <property type="component" value="Unassembled WGS sequence"/>
</dbReference>
<proteinExistence type="predicted"/>
<feature type="transmembrane region" description="Helical" evidence="1">
    <location>
        <begin position="38"/>
        <end position="56"/>
    </location>
</feature>
<keyword evidence="1" id="KW-0472">Membrane</keyword>
<dbReference type="AlphaFoldDB" id="A0A6A7YNK7"/>
<evidence type="ECO:0000313" key="3">
    <source>
        <dbReference type="EMBL" id="MQT78541.1"/>
    </source>
</evidence>